<evidence type="ECO:0000259" key="5">
    <source>
        <dbReference type="Pfam" id="PF04389"/>
    </source>
</evidence>
<accession>A0A1M4T7T2</accession>
<dbReference type="InterPro" id="IPR007484">
    <property type="entry name" value="Peptidase_M28"/>
</dbReference>
<organism evidence="6 7">
    <name type="scientific">Flavisolibacter ginsengisoli DSM 18119</name>
    <dbReference type="NCBI Taxonomy" id="1121884"/>
    <lineage>
        <taxon>Bacteria</taxon>
        <taxon>Pseudomonadati</taxon>
        <taxon>Bacteroidota</taxon>
        <taxon>Chitinophagia</taxon>
        <taxon>Chitinophagales</taxon>
        <taxon>Chitinophagaceae</taxon>
        <taxon>Flavisolibacter</taxon>
    </lineage>
</organism>
<dbReference type="PANTHER" id="PTHR10404:SF46">
    <property type="entry name" value="VACUOLAR PROTEIN SORTING-ASSOCIATED PROTEIN 70"/>
    <property type="match status" value="1"/>
</dbReference>
<dbReference type="Pfam" id="PF04253">
    <property type="entry name" value="TFR_dimer"/>
    <property type="match status" value="1"/>
</dbReference>
<feature type="domain" description="Transferrin receptor-like dimerisation" evidence="4">
    <location>
        <begin position="621"/>
        <end position="727"/>
    </location>
</feature>
<sequence>MRIIYILLLFLCIHSNAQQKLLGFTDAGSEKQKGLEKQFDAQMNAGNLDTWMKFLSSHPHHVGSAKGRANAEYMADLFRQWGYQTEINTYYVLFPTPKTRLLELLGSKPYKAKLEEPSLSEDKTSGQKSEQLPSYNAYSADGDVTSELVFVNRGVPADYEELERMGIDVKGKIVIAKYGGSWRGIKPKVAAEHGAIGCIIYSDPADDGYVQGDTYPVGPFRRADAVQRGSVMDMPVYPGDPLTPGVGATKNAKRLDIKDVKTIMKIPVLPISYEDALPLLQSLGGPVAPAAWRGGLPITYHIGPGKDKVHLKLAFNWDQKPVHDVIAKMVGTDFPDQWIIRGNHHDAWVNGAADPLSGMVAELEEARALGELAKNGSKPRRTVVYCAWDGEEPALLGSTEWAEDHEKELKEKVVAYINSDGNGRGFIGASGSHTLEPFFNQVIEDVKDPQTGVSVKERRYAKQLVDADKASRAKLLGNKYMKLGALGAGSDYSPFIQHMGIASMDLGYGGEDPGGEYHSIFDSYDLYTRFKDPGFQYGVTLAKTAGRITMRLSNADALPFDFNAFYKTLNDYATEVKAMMDNQRVETETQNKMIEENLFAVGKDPKKTYASPEVKQAVPFLNFSELDNSLAQLKTSAEEFQKMYANATTLPVEKLNQLNLLLYKAERSLIDTDGLPRRPWYKHQVYAPGFYTGYGVKTLPGIREAIEQRNWKEAQDNIGIVSKVIEAYNAQVQQAAKVFSKPTF</sequence>
<dbReference type="CDD" id="cd02121">
    <property type="entry name" value="PA_GCPII_like"/>
    <property type="match status" value="1"/>
</dbReference>
<name>A0A1M4T7T2_9BACT</name>
<dbReference type="InterPro" id="IPR003137">
    <property type="entry name" value="PA_domain"/>
</dbReference>
<dbReference type="InterPro" id="IPR039373">
    <property type="entry name" value="Peptidase_M28B"/>
</dbReference>
<dbReference type="AlphaFoldDB" id="A0A1M4T7T2"/>
<dbReference type="Gene3D" id="3.40.630.10">
    <property type="entry name" value="Zn peptidases"/>
    <property type="match status" value="1"/>
</dbReference>
<dbReference type="Pfam" id="PF02225">
    <property type="entry name" value="PA"/>
    <property type="match status" value="1"/>
</dbReference>
<dbReference type="Gene3D" id="1.20.930.40">
    <property type="entry name" value="Transferrin receptor-like, dimerisation domain"/>
    <property type="match status" value="1"/>
</dbReference>
<dbReference type="InterPro" id="IPR036757">
    <property type="entry name" value="TFR-like_dimer_dom_sf"/>
</dbReference>
<dbReference type="Pfam" id="PF04389">
    <property type="entry name" value="Peptidase_M28"/>
    <property type="match status" value="1"/>
</dbReference>
<dbReference type="Gene3D" id="3.50.30.30">
    <property type="match status" value="1"/>
</dbReference>
<proteinExistence type="inferred from homology"/>
<dbReference type="SUPFAM" id="SSF53187">
    <property type="entry name" value="Zn-dependent exopeptidases"/>
    <property type="match status" value="1"/>
</dbReference>
<dbReference type="SUPFAM" id="SSF52025">
    <property type="entry name" value="PA domain"/>
    <property type="match status" value="1"/>
</dbReference>
<evidence type="ECO:0000313" key="6">
    <source>
        <dbReference type="EMBL" id="SHE40521.1"/>
    </source>
</evidence>
<evidence type="ECO:0000313" key="7">
    <source>
        <dbReference type="Proteomes" id="UP000184048"/>
    </source>
</evidence>
<dbReference type="RefSeq" id="WP_072833520.1">
    <property type="nucleotide sequence ID" value="NZ_FQUU01000001.1"/>
</dbReference>
<dbReference type="FunFam" id="3.40.630.10:FF:000101">
    <property type="entry name" value="N-acetylated alpha-linked acidic dipeptidase like 1"/>
    <property type="match status" value="1"/>
</dbReference>
<feature type="domain" description="PA" evidence="3">
    <location>
        <begin position="145"/>
        <end position="208"/>
    </location>
</feature>
<reference evidence="6 7" key="1">
    <citation type="submission" date="2016-11" db="EMBL/GenBank/DDBJ databases">
        <authorList>
            <person name="Jaros S."/>
            <person name="Januszkiewicz K."/>
            <person name="Wedrychowicz H."/>
        </authorList>
    </citation>
    <scope>NUCLEOTIDE SEQUENCE [LARGE SCALE GENOMIC DNA]</scope>
    <source>
        <strain evidence="6 7">DSM 18119</strain>
    </source>
</reference>
<evidence type="ECO:0000259" key="3">
    <source>
        <dbReference type="Pfam" id="PF02225"/>
    </source>
</evidence>
<dbReference type="Proteomes" id="UP000184048">
    <property type="component" value="Unassembled WGS sequence"/>
</dbReference>
<dbReference type="SUPFAM" id="SSF47672">
    <property type="entry name" value="Transferrin receptor-like dimerisation domain"/>
    <property type="match status" value="1"/>
</dbReference>
<dbReference type="PANTHER" id="PTHR10404">
    <property type="entry name" value="N-ACETYLATED-ALPHA-LINKED ACIDIC DIPEPTIDASE"/>
    <property type="match status" value="1"/>
</dbReference>
<evidence type="ECO:0000259" key="4">
    <source>
        <dbReference type="Pfam" id="PF04253"/>
    </source>
</evidence>
<evidence type="ECO:0000256" key="2">
    <source>
        <dbReference type="SAM" id="SignalP"/>
    </source>
</evidence>
<evidence type="ECO:0000256" key="1">
    <source>
        <dbReference type="ARBA" id="ARBA00005634"/>
    </source>
</evidence>
<dbReference type="EMBL" id="FQUU01000001">
    <property type="protein sequence ID" value="SHE40521.1"/>
    <property type="molecule type" value="Genomic_DNA"/>
</dbReference>
<dbReference type="InterPro" id="IPR007365">
    <property type="entry name" value="TFR-like_dimer_dom"/>
</dbReference>
<keyword evidence="7" id="KW-1185">Reference proteome</keyword>
<dbReference type="InterPro" id="IPR046450">
    <property type="entry name" value="PA_dom_sf"/>
</dbReference>
<feature type="domain" description="Peptidase M28" evidence="5">
    <location>
        <begin position="325"/>
        <end position="525"/>
    </location>
</feature>
<gene>
    <name evidence="6" type="ORF">SAMN02745131_00373</name>
</gene>
<dbReference type="STRING" id="1121884.SAMN02745131_00373"/>
<dbReference type="OrthoDB" id="3646048at2"/>
<feature type="chain" id="PRO_5012567287" evidence="2">
    <location>
        <begin position="18"/>
        <end position="744"/>
    </location>
</feature>
<comment type="similarity">
    <text evidence="1">Belongs to the peptidase M28 family. M28B subfamily.</text>
</comment>
<keyword evidence="2" id="KW-0732">Signal</keyword>
<protein>
    <submittedName>
        <fullName evidence="6">N-acetylated-alpha-linked acidic dipeptidase</fullName>
    </submittedName>
</protein>
<feature type="signal peptide" evidence="2">
    <location>
        <begin position="1"/>
        <end position="17"/>
    </location>
</feature>